<sequence length="117" mass="12540">MLTRNCLLLFLWILVDEGSVSSLPRPPAPALGRGRVAGGHARGSAGPMRNGAAGFQRVKRGWVWNQFFVLEEYMGSDPQYVGKCRCNQPCQAMLFVEVSEAGSKGVGGGGGRCRLPS</sequence>
<protein>
    <submittedName>
        <fullName evidence="2">Cadherin-12</fullName>
    </submittedName>
</protein>
<evidence type="ECO:0000256" key="1">
    <source>
        <dbReference type="SAM" id="SignalP"/>
    </source>
</evidence>
<proteinExistence type="predicted"/>
<gene>
    <name evidence="2" type="primary">CDH12_2</name>
    <name evidence="2" type="ORF">EYF80_051134</name>
</gene>
<evidence type="ECO:0000313" key="3">
    <source>
        <dbReference type="Proteomes" id="UP000314294"/>
    </source>
</evidence>
<evidence type="ECO:0000313" key="2">
    <source>
        <dbReference type="EMBL" id="TNN38698.1"/>
    </source>
</evidence>
<dbReference type="OrthoDB" id="8926926at2759"/>
<name>A0A4Z2FC03_9TELE</name>
<keyword evidence="3" id="KW-1185">Reference proteome</keyword>
<dbReference type="EMBL" id="SRLO01001348">
    <property type="protein sequence ID" value="TNN38698.1"/>
    <property type="molecule type" value="Genomic_DNA"/>
</dbReference>
<dbReference type="AlphaFoldDB" id="A0A4Z2FC03"/>
<feature type="signal peptide" evidence="1">
    <location>
        <begin position="1"/>
        <end position="22"/>
    </location>
</feature>
<accession>A0A4Z2FC03</accession>
<comment type="caution">
    <text evidence="2">The sequence shown here is derived from an EMBL/GenBank/DDBJ whole genome shotgun (WGS) entry which is preliminary data.</text>
</comment>
<feature type="chain" id="PRO_5021275048" evidence="1">
    <location>
        <begin position="23"/>
        <end position="117"/>
    </location>
</feature>
<organism evidence="2 3">
    <name type="scientific">Liparis tanakae</name>
    <name type="common">Tanaka's snailfish</name>
    <dbReference type="NCBI Taxonomy" id="230148"/>
    <lineage>
        <taxon>Eukaryota</taxon>
        <taxon>Metazoa</taxon>
        <taxon>Chordata</taxon>
        <taxon>Craniata</taxon>
        <taxon>Vertebrata</taxon>
        <taxon>Euteleostomi</taxon>
        <taxon>Actinopterygii</taxon>
        <taxon>Neopterygii</taxon>
        <taxon>Teleostei</taxon>
        <taxon>Neoteleostei</taxon>
        <taxon>Acanthomorphata</taxon>
        <taxon>Eupercaria</taxon>
        <taxon>Perciformes</taxon>
        <taxon>Cottioidei</taxon>
        <taxon>Cottales</taxon>
        <taxon>Liparidae</taxon>
        <taxon>Liparis</taxon>
    </lineage>
</organism>
<dbReference type="Proteomes" id="UP000314294">
    <property type="component" value="Unassembled WGS sequence"/>
</dbReference>
<keyword evidence="1" id="KW-0732">Signal</keyword>
<reference evidence="2 3" key="1">
    <citation type="submission" date="2019-03" db="EMBL/GenBank/DDBJ databases">
        <title>First draft genome of Liparis tanakae, snailfish: a comprehensive survey of snailfish specific genes.</title>
        <authorList>
            <person name="Kim W."/>
            <person name="Song I."/>
            <person name="Jeong J.-H."/>
            <person name="Kim D."/>
            <person name="Kim S."/>
            <person name="Ryu S."/>
            <person name="Song J.Y."/>
            <person name="Lee S.K."/>
        </authorList>
    </citation>
    <scope>NUCLEOTIDE SEQUENCE [LARGE SCALE GENOMIC DNA]</scope>
    <source>
        <tissue evidence="2">Muscle</tissue>
    </source>
</reference>